<organism evidence="1 2">
    <name type="scientific">Petrolisthes cinctipes</name>
    <name type="common">Flat porcelain crab</name>
    <dbReference type="NCBI Taxonomy" id="88211"/>
    <lineage>
        <taxon>Eukaryota</taxon>
        <taxon>Metazoa</taxon>
        <taxon>Ecdysozoa</taxon>
        <taxon>Arthropoda</taxon>
        <taxon>Crustacea</taxon>
        <taxon>Multicrustacea</taxon>
        <taxon>Malacostraca</taxon>
        <taxon>Eumalacostraca</taxon>
        <taxon>Eucarida</taxon>
        <taxon>Decapoda</taxon>
        <taxon>Pleocyemata</taxon>
        <taxon>Anomura</taxon>
        <taxon>Galatheoidea</taxon>
        <taxon>Porcellanidae</taxon>
        <taxon>Petrolisthes</taxon>
    </lineage>
</organism>
<dbReference type="SUPFAM" id="SSF49785">
    <property type="entry name" value="Galactose-binding domain-like"/>
    <property type="match status" value="1"/>
</dbReference>
<dbReference type="InterPro" id="IPR008979">
    <property type="entry name" value="Galactose-bd-like_sf"/>
</dbReference>
<proteinExistence type="predicted"/>
<evidence type="ECO:0000313" key="2">
    <source>
        <dbReference type="Proteomes" id="UP001286313"/>
    </source>
</evidence>
<evidence type="ECO:0000313" key="1">
    <source>
        <dbReference type="EMBL" id="KAK3849758.1"/>
    </source>
</evidence>
<gene>
    <name evidence="1" type="ORF">Pcinc_043501</name>
</gene>
<protein>
    <submittedName>
        <fullName evidence="1">Uncharacterized protein</fullName>
    </submittedName>
</protein>
<sequence>MTLHGLVYYESVPIPQGADLNMYCGLACTRKYWCKMWCADSSSDTPCIISSLVVMPSYNELNTADALTCYTSRPKDHATYAVITAGQQDSNEPLRRKENLVDGVYSYYQEELFTTTTTAGDKWFVLDFGRTVSFQHVVLYAQIYAFRAEMFRDVEVRVGNVEVTTPPSGFAAYVYFGSFKGDVFPGQVVDLWSPNLVWARFVSVQMLRDNGFGFYIGHVEVF</sequence>
<dbReference type="EMBL" id="JAWQEG010008727">
    <property type="protein sequence ID" value="KAK3849758.1"/>
    <property type="molecule type" value="Genomic_DNA"/>
</dbReference>
<keyword evidence="2" id="KW-1185">Reference proteome</keyword>
<dbReference type="Gene3D" id="2.60.120.260">
    <property type="entry name" value="Galactose-binding domain-like"/>
    <property type="match status" value="1"/>
</dbReference>
<dbReference type="Proteomes" id="UP001286313">
    <property type="component" value="Unassembled WGS sequence"/>
</dbReference>
<dbReference type="AlphaFoldDB" id="A0AAE1BGG2"/>
<accession>A0AAE1BGG2</accession>
<reference evidence="1" key="1">
    <citation type="submission" date="2023-10" db="EMBL/GenBank/DDBJ databases">
        <title>Genome assemblies of two species of porcelain crab, Petrolisthes cinctipes and Petrolisthes manimaculis (Anomura: Porcellanidae).</title>
        <authorList>
            <person name="Angst P."/>
        </authorList>
    </citation>
    <scope>NUCLEOTIDE SEQUENCE</scope>
    <source>
        <strain evidence="1">PB745_01</strain>
        <tissue evidence="1">Gill</tissue>
    </source>
</reference>
<name>A0AAE1BGG2_PETCI</name>
<comment type="caution">
    <text evidence="1">The sequence shown here is derived from an EMBL/GenBank/DDBJ whole genome shotgun (WGS) entry which is preliminary data.</text>
</comment>